<name>A0A5D9C907_9SPHN</name>
<dbReference type="PROSITE" id="PS51402">
    <property type="entry name" value="CATALASE_3"/>
    <property type="match status" value="1"/>
</dbReference>
<dbReference type="Proteomes" id="UP000322077">
    <property type="component" value="Unassembled WGS sequence"/>
</dbReference>
<dbReference type="GO" id="GO:0004096">
    <property type="term" value="F:catalase activity"/>
    <property type="evidence" value="ECO:0007669"/>
    <property type="project" value="InterPro"/>
</dbReference>
<gene>
    <name evidence="1" type="ORF">FYJ91_08630</name>
</gene>
<evidence type="ECO:0000313" key="2">
    <source>
        <dbReference type="Proteomes" id="UP000322077"/>
    </source>
</evidence>
<dbReference type="PANTHER" id="PTHR36195">
    <property type="entry name" value="DOMAIN PROTEIN, PUTATIVE (AFU_ORTHOLOGUE AFUA_5G01990)-RELATED-RELATED"/>
    <property type="match status" value="1"/>
</dbReference>
<sequence length="361" mass="39127">MTPVRYTPDVETIEPDEAEVQAELIETFRSIQETTHADSGHGFRGVHAKSHALLQGSFTVLDDLPAELAQGLFATPGRHDALIRISTGAGDVLPDSISLLRGIGIKVLDVGGDRLEGSEGDSTQDFLLANGIAFPAPGPKKFLGNLKLLAKTTDKVEGLKKAVSAVFRTLEKGVEAVGGESGFLEQLGGHRHTHPLGETFFSQAPIRYGDYIAKLGLFPLSPNFTALADEEIDIDGRDNALREEIGSTLARDGGAWELRVQLCRDLEANPIEDASVAWPEEDNPYIAVARIEVPAQAAWNDARARILDDQTSFNPWHGIQAHRPLGAVMRARKPVYAASVETRSRFNGCPIHEPRHADLPA</sequence>
<keyword evidence="2" id="KW-1185">Reference proteome</keyword>
<dbReference type="EMBL" id="VTOU01000002">
    <property type="protein sequence ID" value="TZG27632.1"/>
    <property type="molecule type" value="Genomic_DNA"/>
</dbReference>
<dbReference type="SUPFAM" id="SSF56634">
    <property type="entry name" value="Heme-dependent catalase-like"/>
    <property type="match status" value="1"/>
</dbReference>
<dbReference type="InterPro" id="IPR020835">
    <property type="entry name" value="Catalase_sf"/>
</dbReference>
<accession>A0A5D9C907</accession>
<protein>
    <submittedName>
        <fullName evidence="1">Catalase family protein</fullName>
    </submittedName>
</protein>
<dbReference type="RefSeq" id="WP_149521845.1">
    <property type="nucleotide sequence ID" value="NZ_VTOU01000002.1"/>
</dbReference>
<dbReference type="CDD" id="cd08152">
    <property type="entry name" value="y4iL_like"/>
    <property type="match status" value="1"/>
</dbReference>
<dbReference type="InterPro" id="IPR018028">
    <property type="entry name" value="Catalase"/>
</dbReference>
<dbReference type="PANTHER" id="PTHR36195:SF4">
    <property type="entry name" value="DOMAIN PROTEIN, PUTATIVE (AFU_ORTHOLOGUE AFUA_5G01990)-RELATED"/>
    <property type="match status" value="1"/>
</dbReference>
<comment type="caution">
    <text evidence="1">The sequence shown here is derived from an EMBL/GenBank/DDBJ whole genome shotgun (WGS) entry which is preliminary data.</text>
</comment>
<evidence type="ECO:0000313" key="1">
    <source>
        <dbReference type="EMBL" id="TZG27632.1"/>
    </source>
</evidence>
<organism evidence="1 2">
    <name type="scientific">Sphingomonas montanisoli</name>
    <dbReference type="NCBI Taxonomy" id="2606412"/>
    <lineage>
        <taxon>Bacteria</taxon>
        <taxon>Pseudomonadati</taxon>
        <taxon>Pseudomonadota</taxon>
        <taxon>Alphaproteobacteria</taxon>
        <taxon>Sphingomonadales</taxon>
        <taxon>Sphingomonadaceae</taxon>
        <taxon>Sphingomonas</taxon>
    </lineage>
</organism>
<dbReference type="GO" id="GO:0020037">
    <property type="term" value="F:heme binding"/>
    <property type="evidence" value="ECO:0007669"/>
    <property type="project" value="InterPro"/>
</dbReference>
<dbReference type="Gene3D" id="2.40.180.10">
    <property type="entry name" value="Catalase core domain"/>
    <property type="match status" value="1"/>
</dbReference>
<proteinExistence type="predicted"/>
<reference evidence="1 2" key="1">
    <citation type="submission" date="2019-08" db="EMBL/GenBank/DDBJ databases">
        <authorList>
            <person name="Wang G."/>
            <person name="Xu Z."/>
        </authorList>
    </citation>
    <scope>NUCLEOTIDE SEQUENCE [LARGE SCALE GENOMIC DNA]</scope>
    <source>
        <strain evidence="1 2">ZX</strain>
    </source>
</reference>
<dbReference type="AlphaFoldDB" id="A0A5D9C907"/>
<dbReference type="GO" id="GO:0006979">
    <property type="term" value="P:response to oxidative stress"/>
    <property type="evidence" value="ECO:0007669"/>
    <property type="project" value="InterPro"/>
</dbReference>